<evidence type="ECO:0000313" key="3">
    <source>
        <dbReference type="EMBL" id="JAT69364.1"/>
    </source>
</evidence>
<feature type="compositionally biased region" description="Low complexity" evidence="1">
    <location>
        <begin position="146"/>
        <end position="161"/>
    </location>
</feature>
<dbReference type="PANTHER" id="PTHR23099:SF0">
    <property type="entry name" value="GERM CELL NUCLEAR ACIDIC PROTEIN"/>
    <property type="match status" value="1"/>
</dbReference>
<reference evidence="3" key="1">
    <citation type="submission" date="2015-08" db="EMBL/GenBank/DDBJ databases">
        <authorList>
            <person name="Babu N.S."/>
            <person name="Beckwith C.J."/>
            <person name="Beseler K.G."/>
            <person name="Brison A."/>
            <person name="Carone J.V."/>
            <person name="Caskin T.P."/>
            <person name="Diamond M."/>
            <person name="Durham M.E."/>
            <person name="Foxe J.M."/>
            <person name="Go M."/>
            <person name="Henderson B.A."/>
            <person name="Jones I.B."/>
            <person name="McGettigan J.A."/>
            <person name="Micheletti S.J."/>
            <person name="Nasrallah M.E."/>
            <person name="Ortiz D."/>
            <person name="Piller C.R."/>
            <person name="Privatt S.R."/>
            <person name="Schneider S.L."/>
            <person name="Sharp S."/>
            <person name="Smith T.C."/>
            <person name="Stanton J.D."/>
            <person name="Ullery H.E."/>
            <person name="Wilson R.J."/>
            <person name="Serrano M.G."/>
            <person name="Buck G."/>
            <person name="Lee V."/>
            <person name="Wang Y."/>
            <person name="Carvalho R."/>
            <person name="Voegtly L."/>
            <person name="Shi R."/>
            <person name="Duckworth R."/>
            <person name="Johnson A."/>
            <person name="Loviza R."/>
            <person name="Walstead R."/>
            <person name="Shah Z."/>
            <person name="Kiflezghi M."/>
            <person name="Wade K."/>
            <person name="Ball S.L."/>
            <person name="Bradley K.W."/>
            <person name="Asai D.J."/>
            <person name="Bowman C.A."/>
            <person name="Russell D.A."/>
            <person name="Pope W.H."/>
            <person name="Jacobs-Sera D."/>
            <person name="Hendrix R.W."/>
            <person name="Hatfull G.F."/>
        </authorList>
    </citation>
    <scope>NUCLEOTIDE SEQUENCE</scope>
</reference>
<dbReference type="AlphaFoldDB" id="A0A1D1ZQU1"/>
<organism evidence="3">
    <name type="scientific">Auxenochlorella protothecoides</name>
    <name type="common">Green microalga</name>
    <name type="synonym">Chlorella protothecoides</name>
    <dbReference type="NCBI Taxonomy" id="3075"/>
    <lineage>
        <taxon>Eukaryota</taxon>
        <taxon>Viridiplantae</taxon>
        <taxon>Chlorophyta</taxon>
        <taxon>core chlorophytes</taxon>
        <taxon>Trebouxiophyceae</taxon>
        <taxon>Chlorellales</taxon>
        <taxon>Chlorellaceae</taxon>
        <taxon>Auxenochlorella</taxon>
    </lineage>
</organism>
<dbReference type="Pfam" id="PF10263">
    <property type="entry name" value="SprT-like"/>
    <property type="match status" value="1"/>
</dbReference>
<dbReference type="InterPro" id="IPR006640">
    <property type="entry name" value="SprT-like_domain"/>
</dbReference>
<feature type="domain" description="SprT-like" evidence="2">
    <location>
        <begin position="204"/>
        <end position="366"/>
    </location>
</feature>
<name>A0A1D1ZQU1_AUXPR</name>
<evidence type="ECO:0000256" key="1">
    <source>
        <dbReference type="SAM" id="MobiDB-lite"/>
    </source>
</evidence>
<evidence type="ECO:0000259" key="2">
    <source>
        <dbReference type="SMART" id="SM00731"/>
    </source>
</evidence>
<dbReference type="PANTHER" id="PTHR23099">
    <property type="entry name" value="TRANSCRIPTIONAL REGULATOR"/>
    <property type="match status" value="1"/>
</dbReference>
<gene>
    <name evidence="3" type="ORF">g.46470</name>
</gene>
<accession>A0A1D1ZQU1</accession>
<dbReference type="GO" id="GO:0005634">
    <property type="term" value="C:nucleus"/>
    <property type="evidence" value="ECO:0007669"/>
    <property type="project" value="TreeGrafter"/>
</dbReference>
<feature type="region of interest" description="Disordered" evidence="1">
    <location>
        <begin position="1"/>
        <end position="33"/>
    </location>
</feature>
<feature type="region of interest" description="Disordered" evidence="1">
    <location>
        <begin position="47"/>
        <end position="189"/>
    </location>
</feature>
<dbReference type="EMBL" id="GDKF01009258">
    <property type="protein sequence ID" value="JAT69364.1"/>
    <property type="molecule type" value="Transcribed_RNA"/>
</dbReference>
<dbReference type="SMART" id="SM00731">
    <property type="entry name" value="SprT"/>
    <property type="match status" value="1"/>
</dbReference>
<dbReference type="CDD" id="cd00084">
    <property type="entry name" value="HMG-box_SF"/>
    <property type="match status" value="1"/>
</dbReference>
<proteinExistence type="predicted"/>
<feature type="compositionally biased region" description="Low complexity" evidence="1">
    <location>
        <begin position="107"/>
        <end position="118"/>
    </location>
</feature>
<sequence length="447" mass="48996">MDASVTPDPERPPPLEDYQTPRGTPATLSSIDSERLRTVLTSVRLKHGLDYRLSEETGHSKRTPPEVIRLDLSDDGADSPEHWLISVPRKGPTRWLIDSGSDEDAPAKASPSSSIPGATVSDTPSNVDSEQTVDEDEGVSDDDWTPSSPGSLPPGESCSPSTSKPEQHSPAWGPDRAVPHSSVFSTPRGPCPVIPSGAFKRRRAELAVTLYQEYNALIFDNRLPADLAITWNPRLSTTAGLTHYSQSPDGMGGRTYTARVELSIKVVDGLPKLKRTLCHELCHVAAWLLDHCARPPHGNVWRGWADRAQRAYPELEITTCHSYDIFFPHRWQCTNAECGATLGRHSNSIDVNRKVCGRCRAPLEYLGRFQADNTPAKPREATGFSLFVKQHFAAERKQLPPGTPHGEVMKQLSLRWGEQQRATAAASTDAAVPATDAACDALRRLLL</sequence>
<feature type="compositionally biased region" description="Acidic residues" evidence="1">
    <location>
        <begin position="131"/>
        <end position="144"/>
    </location>
</feature>
<feature type="compositionally biased region" description="Polar residues" evidence="1">
    <location>
        <begin position="120"/>
        <end position="130"/>
    </location>
</feature>
<dbReference type="GO" id="GO:0006950">
    <property type="term" value="P:response to stress"/>
    <property type="evidence" value="ECO:0007669"/>
    <property type="project" value="UniProtKB-ARBA"/>
</dbReference>
<feature type="compositionally biased region" description="Basic and acidic residues" evidence="1">
    <location>
        <begin position="47"/>
        <end position="59"/>
    </location>
</feature>
<protein>
    <recommendedName>
        <fullName evidence="2">SprT-like domain-containing protein</fullName>
    </recommendedName>
</protein>